<dbReference type="SMART" id="SM00493">
    <property type="entry name" value="TOPRIM"/>
    <property type="match status" value="1"/>
</dbReference>
<dbReference type="FunFam" id="3.90.580.10:FF:000001">
    <property type="entry name" value="DNA primase"/>
    <property type="match status" value="1"/>
</dbReference>
<dbReference type="EMBL" id="AP014836">
    <property type="protein sequence ID" value="BAW79399.1"/>
    <property type="molecule type" value="Genomic_DNA"/>
</dbReference>
<dbReference type="InterPro" id="IPR013264">
    <property type="entry name" value="DNAG_N"/>
</dbReference>
<keyword evidence="4 12" id="KW-0548">Nucleotidyltransferase</keyword>
<keyword evidence="17" id="KW-1185">Reference proteome</keyword>
<evidence type="ECO:0000256" key="1">
    <source>
        <dbReference type="ARBA" id="ARBA00022478"/>
    </source>
</evidence>
<sequence length="579" mass="65718">MGEKIPQAFIDDLIARTDIVELINSRISLRKAGRQYVACCPFHSEKTPSFTVSLQKQFYYCFGCGVHGTAISFLMAFDHLNFVEAIEELAQQAGMVVPRESNQLPDTSHRKLYEVLSFAADFYHQQLKVNVNQNQGRIKAYLRERGLSRSIVAEFKLGFAPSRWDILLSNTQLSLRPYLKEAGLVIDRDSGHCYDRFRGRLIFPIHDYRGQVIGFGGRLLGGEGSPKYLNSPETSLFHKRRELYGLYQVRKSIRNYEKILVVEGYMDVLSLAQHKIRYVVATLGTATTSEQLTRLFQMTSQVIFCFDGDRAGQEAAWRALETALPLLKQGRQVQFMFLPTGEDPDTLIRAEGQVAFESRLEKAVPLSEVLLNGLQRKVKLDNIDGRVHLIELARPFIAKIPSGVYQDMLFSRLAEIAQIGQVSLARYLRKSEIPRQQLNCAIDMDSPVQKMIAILLQHPNLIHIIEDSFSLQGLKGVELQLLQSLITLLRSNPYLNTASLLEHWKESKMGQQLRQLAIRELFLTDNDMILELKAAIACLQAQAADDRMEVLSNRPVLTAEEQQELLILLAAKQSNKHIL</sequence>
<dbReference type="GO" id="GO:0008270">
    <property type="term" value="F:zinc ion binding"/>
    <property type="evidence" value="ECO:0007669"/>
    <property type="project" value="UniProtKB-UniRule"/>
</dbReference>
<dbReference type="InterPro" id="IPR013173">
    <property type="entry name" value="DNA_primase_DnaG_DnaB-bd_dom"/>
</dbReference>
<dbReference type="CDD" id="cd03364">
    <property type="entry name" value="TOPRIM_DnaG_primases"/>
    <property type="match status" value="1"/>
</dbReference>
<dbReference type="NCBIfam" id="TIGR01391">
    <property type="entry name" value="dnaG"/>
    <property type="match status" value="1"/>
</dbReference>
<dbReference type="InterPro" id="IPR030846">
    <property type="entry name" value="DnaG_bac"/>
</dbReference>
<dbReference type="GO" id="GO:0005737">
    <property type="term" value="C:cytoplasm"/>
    <property type="evidence" value="ECO:0007669"/>
    <property type="project" value="TreeGrafter"/>
</dbReference>
<evidence type="ECO:0000256" key="6">
    <source>
        <dbReference type="ARBA" id="ARBA00022723"/>
    </source>
</evidence>
<dbReference type="Gene3D" id="3.90.580.10">
    <property type="entry name" value="Zinc finger, CHC2-type domain"/>
    <property type="match status" value="1"/>
</dbReference>
<evidence type="ECO:0000256" key="7">
    <source>
        <dbReference type="ARBA" id="ARBA00022771"/>
    </source>
</evidence>
<protein>
    <recommendedName>
        <fullName evidence="12 13">DNA primase</fullName>
        <ecNumber evidence="12">2.7.7.101</ecNumber>
    </recommendedName>
</protein>
<dbReference type="PROSITE" id="PS50880">
    <property type="entry name" value="TOPRIM"/>
    <property type="match status" value="1"/>
</dbReference>
<feature type="domain" description="Toprim" evidence="15">
    <location>
        <begin position="257"/>
        <end position="339"/>
    </location>
</feature>
<dbReference type="AlphaFoldDB" id="A0A1Q2SJU3"/>
<feature type="zinc finger region" description="CHC2-type" evidence="12 14">
    <location>
        <begin position="40"/>
        <end position="64"/>
    </location>
</feature>
<dbReference type="Pfam" id="PF08278">
    <property type="entry name" value="DnaG_DnaB_bind"/>
    <property type="match status" value="1"/>
</dbReference>
<evidence type="ECO:0000256" key="4">
    <source>
        <dbReference type="ARBA" id="ARBA00022695"/>
    </source>
</evidence>
<dbReference type="GO" id="GO:1990077">
    <property type="term" value="C:primosome complex"/>
    <property type="evidence" value="ECO:0007669"/>
    <property type="project" value="UniProtKB-KW"/>
</dbReference>
<dbReference type="HAMAP" id="MF_00974">
    <property type="entry name" value="DNA_primase_DnaG"/>
    <property type="match status" value="1"/>
</dbReference>
<evidence type="ECO:0000256" key="14">
    <source>
        <dbReference type="PIRSR" id="PIRSR002811-1"/>
    </source>
</evidence>
<evidence type="ECO:0000256" key="9">
    <source>
        <dbReference type="ARBA" id="ARBA00022842"/>
    </source>
</evidence>
<dbReference type="GO" id="GO:0003677">
    <property type="term" value="F:DNA binding"/>
    <property type="evidence" value="ECO:0007669"/>
    <property type="project" value="UniProtKB-KW"/>
</dbReference>
<dbReference type="SUPFAM" id="SSF56731">
    <property type="entry name" value="DNA primase core"/>
    <property type="match status" value="1"/>
</dbReference>
<dbReference type="FunFam" id="3.40.1360.10:FF:000002">
    <property type="entry name" value="DNA primase"/>
    <property type="match status" value="1"/>
</dbReference>
<keyword evidence="3 12" id="KW-0808">Transferase</keyword>
<dbReference type="SMART" id="SM00766">
    <property type="entry name" value="DnaG_DnaB_bind"/>
    <property type="match status" value="1"/>
</dbReference>
<keyword evidence="7 12" id="KW-0863">Zinc-finger</keyword>
<dbReference type="Gene3D" id="3.40.1360.10">
    <property type="match status" value="1"/>
</dbReference>
<evidence type="ECO:0000256" key="13">
    <source>
        <dbReference type="PIRNR" id="PIRNR002811"/>
    </source>
</evidence>
<evidence type="ECO:0000256" key="11">
    <source>
        <dbReference type="ARBA" id="ARBA00023163"/>
    </source>
</evidence>
<dbReference type="InterPro" id="IPR016136">
    <property type="entry name" value="DNA_helicase_N/primase_C"/>
</dbReference>
<dbReference type="PIRSF" id="PIRSF002811">
    <property type="entry name" value="DnaG"/>
    <property type="match status" value="1"/>
</dbReference>
<accession>A0A1Q2SJU3</accession>
<dbReference type="SUPFAM" id="SSF117023">
    <property type="entry name" value="DNA primase DnaG, C-terminal domain"/>
    <property type="match status" value="1"/>
</dbReference>
<keyword evidence="1 12" id="KW-0240">DNA-directed RNA polymerase</keyword>
<evidence type="ECO:0000313" key="17">
    <source>
        <dbReference type="Proteomes" id="UP000243679"/>
    </source>
</evidence>
<comment type="domain">
    <text evidence="12">Contains an N-terminal zinc-binding domain, a central core domain that contains the primase activity, and a C-terminal DnaB-binding domain.</text>
</comment>
<reference evidence="16 17" key="1">
    <citation type="journal article" date="2017" name="ISME J.">
        <title>An acid-tolerant ammonia-oxidizing ?-proteobacterium from soil.</title>
        <authorList>
            <person name="Hayatsu M."/>
            <person name="Tago K."/>
            <person name="Uchiyama I."/>
            <person name="Toyoda A."/>
            <person name="Wang Y."/>
            <person name="Shimomura Y."/>
            <person name="Okubo T."/>
            <person name="Kurisu F."/>
            <person name="Hirono Y."/>
            <person name="Nonaka K."/>
            <person name="Akiyama H."/>
            <person name="Itoh T."/>
            <person name="Takami H."/>
        </authorList>
    </citation>
    <scope>NUCLEOTIDE SEQUENCE [LARGE SCALE GENOMIC DNA]</scope>
    <source>
        <strain evidence="16 17">TAO100</strain>
    </source>
</reference>
<dbReference type="InterPro" id="IPR006295">
    <property type="entry name" value="DNA_primase_DnaG"/>
</dbReference>
<comment type="similarity">
    <text evidence="12 13">Belongs to the DnaG primase family.</text>
</comment>
<dbReference type="Pfam" id="PF13155">
    <property type="entry name" value="Toprim_2"/>
    <property type="match status" value="1"/>
</dbReference>
<comment type="function">
    <text evidence="12 13">RNA polymerase that catalyzes the synthesis of short RNA molecules used as primers for DNA polymerase during DNA replication.</text>
</comment>
<dbReference type="GO" id="GO:0003899">
    <property type="term" value="F:DNA-directed RNA polymerase activity"/>
    <property type="evidence" value="ECO:0007669"/>
    <property type="project" value="UniProtKB-UniRule"/>
</dbReference>
<evidence type="ECO:0000256" key="2">
    <source>
        <dbReference type="ARBA" id="ARBA00022515"/>
    </source>
</evidence>
<dbReference type="Pfam" id="PF10410">
    <property type="entry name" value="DnaB_bind"/>
    <property type="match status" value="1"/>
</dbReference>
<dbReference type="RefSeq" id="WP_096526067.1">
    <property type="nucleotide sequence ID" value="NZ_AP014836.1"/>
</dbReference>
<keyword evidence="10 12" id="KW-0238">DNA-binding</keyword>
<keyword evidence="11 12" id="KW-0804">Transcription</keyword>
<dbReference type="KEGG" id="ntt:TAO_0029"/>
<dbReference type="OrthoDB" id="9803773at2"/>
<dbReference type="InterPro" id="IPR050219">
    <property type="entry name" value="DnaG_primase"/>
</dbReference>
<dbReference type="InterPro" id="IPR034151">
    <property type="entry name" value="TOPRIM_DnaG_bac"/>
</dbReference>
<keyword evidence="6 12" id="KW-0479">Metal-binding</keyword>
<dbReference type="InterPro" id="IPR037068">
    <property type="entry name" value="DNA_primase_core_N_sf"/>
</dbReference>
<name>A0A1Q2SJU3_9GAMM</name>
<dbReference type="InterPro" id="IPR006171">
    <property type="entry name" value="TOPRIM_dom"/>
</dbReference>
<keyword evidence="5 12" id="KW-0235">DNA replication</keyword>
<dbReference type="Gene3D" id="1.20.50.20">
    <property type="entry name" value="DnaG, RNA polymerase domain, helical bundle"/>
    <property type="match status" value="1"/>
</dbReference>
<dbReference type="PANTHER" id="PTHR30313">
    <property type="entry name" value="DNA PRIMASE"/>
    <property type="match status" value="1"/>
</dbReference>
<dbReference type="Pfam" id="PF01807">
    <property type="entry name" value="Zn_ribbon_DnaG"/>
    <property type="match status" value="1"/>
</dbReference>
<dbReference type="PANTHER" id="PTHR30313:SF2">
    <property type="entry name" value="DNA PRIMASE"/>
    <property type="match status" value="1"/>
</dbReference>
<comment type="subunit">
    <text evidence="12">Monomer. Interacts with DnaB.</text>
</comment>
<dbReference type="Pfam" id="PF08275">
    <property type="entry name" value="DNAG_N"/>
    <property type="match status" value="1"/>
</dbReference>
<evidence type="ECO:0000256" key="3">
    <source>
        <dbReference type="ARBA" id="ARBA00022679"/>
    </source>
</evidence>
<organism evidence="16 17">
    <name type="scientific">Candidatus Nitrosoglobus terrae</name>
    <dbReference type="NCBI Taxonomy" id="1630141"/>
    <lineage>
        <taxon>Bacteria</taxon>
        <taxon>Pseudomonadati</taxon>
        <taxon>Pseudomonadota</taxon>
        <taxon>Gammaproteobacteria</taxon>
        <taxon>Chromatiales</taxon>
        <taxon>Chromatiaceae</taxon>
        <taxon>Candidatus Nitrosoglobus</taxon>
    </lineage>
</organism>
<dbReference type="Gene3D" id="1.10.860.10">
    <property type="entry name" value="DNAb Helicase, Chain A"/>
    <property type="match status" value="1"/>
</dbReference>
<dbReference type="GO" id="GO:0006269">
    <property type="term" value="P:DNA replication, synthesis of primer"/>
    <property type="evidence" value="ECO:0007669"/>
    <property type="project" value="UniProtKB-UniRule"/>
</dbReference>
<evidence type="ECO:0000313" key="16">
    <source>
        <dbReference type="EMBL" id="BAW79399.1"/>
    </source>
</evidence>
<evidence type="ECO:0000256" key="8">
    <source>
        <dbReference type="ARBA" id="ARBA00022833"/>
    </source>
</evidence>
<proteinExistence type="inferred from homology"/>
<dbReference type="Gene3D" id="3.90.980.10">
    <property type="entry name" value="DNA primase, catalytic core, N-terminal domain"/>
    <property type="match status" value="1"/>
</dbReference>
<dbReference type="InterPro" id="IPR019475">
    <property type="entry name" value="DNA_primase_DnaB-bd"/>
</dbReference>
<evidence type="ECO:0000256" key="5">
    <source>
        <dbReference type="ARBA" id="ARBA00022705"/>
    </source>
</evidence>
<comment type="cofactor">
    <cofactor evidence="12 13 14">
        <name>Zn(2+)</name>
        <dbReference type="ChEBI" id="CHEBI:29105"/>
    </cofactor>
    <text evidence="12 13 14">Binds 1 zinc ion per monomer.</text>
</comment>
<dbReference type="GO" id="GO:0000428">
    <property type="term" value="C:DNA-directed RNA polymerase complex"/>
    <property type="evidence" value="ECO:0007669"/>
    <property type="project" value="UniProtKB-KW"/>
</dbReference>
<keyword evidence="9" id="KW-0460">Magnesium</keyword>
<dbReference type="SUPFAM" id="SSF57783">
    <property type="entry name" value="Zinc beta-ribbon"/>
    <property type="match status" value="1"/>
</dbReference>
<keyword evidence="2 12" id="KW-0639">Primosome</keyword>
<dbReference type="EC" id="2.7.7.101" evidence="12"/>
<dbReference type="SMART" id="SM00400">
    <property type="entry name" value="ZnF_CHCC"/>
    <property type="match status" value="1"/>
</dbReference>
<dbReference type="Proteomes" id="UP000243679">
    <property type="component" value="Chromosome"/>
</dbReference>
<dbReference type="InterPro" id="IPR002694">
    <property type="entry name" value="Znf_CHC2"/>
</dbReference>
<comment type="catalytic activity">
    <reaction evidence="12">
        <text>ssDNA + n NTP = ssDNA/pppN(pN)n-1 hybrid + (n-1) diphosphate.</text>
        <dbReference type="EC" id="2.7.7.101"/>
    </reaction>
</comment>
<evidence type="ECO:0000256" key="10">
    <source>
        <dbReference type="ARBA" id="ARBA00023125"/>
    </source>
</evidence>
<gene>
    <name evidence="12" type="primary">dnaG</name>
    <name evidence="16" type="ORF">TAO_0029</name>
</gene>
<evidence type="ECO:0000259" key="15">
    <source>
        <dbReference type="PROSITE" id="PS50880"/>
    </source>
</evidence>
<dbReference type="InterPro" id="IPR036977">
    <property type="entry name" value="DNA_primase_Znf_CHC2"/>
</dbReference>
<keyword evidence="8 12" id="KW-0862">Zinc</keyword>
<evidence type="ECO:0000256" key="12">
    <source>
        <dbReference type="HAMAP-Rule" id="MF_00974"/>
    </source>
</evidence>